<sequence length="77" mass="8991">MEWSEGDILGLIEAYRSFPVLWNPGEKDYYKKNKKVGCPEDDCKRKIISLLSSYRREKSREKKLIGTGKGKLFIVHI</sequence>
<protein>
    <recommendedName>
        <fullName evidence="1">MADF domain-containing protein</fullName>
    </recommendedName>
</protein>
<accession>A0A2J7RRL9</accession>
<dbReference type="InParanoid" id="A0A2J7RRL9"/>
<keyword evidence="3" id="KW-1185">Reference proteome</keyword>
<reference evidence="2 3" key="1">
    <citation type="submission" date="2017-12" db="EMBL/GenBank/DDBJ databases">
        <title>Hemimetabolous genomes reveal molecular basis of termite eusociality.</title>
        <authorList>
            <person name="Harrison M.C."/>
            <person name="Jongepier E."/>
            <person name="Robertson H.M."/>
            <person name="Arning N."/>
            <person name="Bitard-Feildel T."/>
            <person name="Chao H."/>
            <person name="Childers C.P."/>
            <person name="Dinh H."/>
            <person name="Doddapaneni H."/>
            <person name="Dugan S."/>
            <person name="Gowin J."/>
            <person name="Greiner C."/>
            <person name="Han Y."/>
            <person name="Hu H."/>
            <person name="Hughes D.S.T."/>
            <person name="Huylmans A.-K."/>
            <person name="Kemena C."/>
            <person name="Kremer L.P.M."/>
            <person name="Lee S.L."/>
            <person name="Lopez-Ezquerra A."/>
            <person name="Mallet L."/>
            <person name="Monroy-Kuhn J.M."/>
            <person name="Moser A."/>
            <person name="Murali S.C."/>
            <person name="Muzny D.M."/>
            <person name="Otani S."/>
            <person name="Piulachs M.-D."/>
            <person name="Poelchau M."/>
            <person name="Qu J."/>
            <person name="Schaub F."/>
            <person name="Wada-Katsumata A."/>
            <person name="Worley K.C."/>
            <person name="Xie Q."/>
            <person name="Ylla G."/>
            <person name="Poulsen M."/>
            <person name="Gibbs R.A."/>
            <person name="Schal C."/>
            <person name="Richards S."/>
            <person name="Belles X."/>
            <person name="Korb J."/>
            <person name="Bornberg-Bauer E."/>
        </authorList>
    </citation>
    <scope>NUCLEOTIDE SEQUENCE [LARGE SCALE GENOMIC DNA]</scope>
    <source>
        <tissue evidence="2">Whole body</tissue>
    </source>
</reference>
<dbReference type="Pfam" id="PF10545">
    <property type="entry name" value="MADF_DNA_bdg"/>
    <property type="match status" value="1"/>
</dbReference>
<dbReference type="InterPro" id="IPR006578">
    <property type="entry name" value="MADF-dom"/>
</dbReference>
<evidence type="ECO:0000259" key="1">
    <source>
        <dbReference type="Pfam" id="PF10545"/>
    </source>
</evidence>
<comment type="caution">
    <text evidence="2">The sequence shown here is derived from an EMBL/GenBank/DDBJ whole genome shotgun (WGS) entry which is preliminary data.</text>
</comment>
<gene>
    <name evidence="2" type="ORF">B7P43_G10813</name>
</gene>
<feature type="domain" description="MADF" evidence="1">
    <location>
        <begin position="11"/>
        <end position="63"/>
    </location>
</feature>
<organism evidence="2 3">
    <name type="scientific">Cryptotermes secundus</name>
    <dbReference type="NCBI Taxonomy" id="105785"/>
    <lineage>
        <taxon>Eukaryota</taxon>
        <taxon>Metazoa</taxon>
        <taxon>Ecdysozoa</taxon>
        <taxon>Arthropoda</taxon>
        <taxon>Hexapoda</taxon>
        <taxon>Insecta</taxon>
        <taxon>Pterygota</taxon>
        <taxon>Neoptera</taxon>
        <taxon>Polyneoptera</taxon>
        <taxon>Dictyoptera</taxon>
        <taxon>Blattodea</taxon>
        <taxon>Blattoidea</taxon>
        <taxon>Termitoidae</taxon>
        <taxon>Kalotermitidae</taxon>
        <taxon>Cryptotermitinae</taxon>
        <taxon>Cryptotermes</taxon>
    </lineage>
</organism>
<evidence type="ECO:0000313" key="2">
    <source>
        <dbReference type="EMBL" id="PNF43473.1"/>
    </source>
</evidence>
<evidence type="ECO:0000313" key="3">
    <source>
        <dbReference type="Proteomes" id="UP000235965"/>
    </source>
</evidence>
<dbReference type="AlphaFoldDB" id="A0A2J7RRL9"/>
<dbReference type="EMBL" id="NEVH01000602">
    <property type="protein sequence ID" value="PNF43473.1"/>
    <property type="molecule type" value="Genomic_DNA"/>
</dbReference>
<proteinExistence type="predicted"/>
<dbReference type="Proteomes" id="UP000235965">
    <property type="component" value="Unassembled WGS sequence"/>
</dbReference>
<dbReference type="STRING" id="105785.A0A2J7RRL9"/>
<name>A0A2J7RRL9_9NEOP</name>